<evidence type="ECO:0000259" key="6">
    <source>
        <dbReference type="PROSITE" id="PS50016"/>
    </source>
</evidence>
<comment type="caution">
    <text evidence="7">The sequence shown here is derived from an EMBL/GenBank/DDBJ whole genome shotgun (WGS) entry which is preliminary data.</text>
</comment>
<evidence type="ECO:0000256" key="2">
    <source>
        <dbReference type="ARBA" id="ARBA00022771"/>
    </source>
</evidence>
<evidence type="ECO:0000256" key="4">
    <source>
        <dbReference type="PROSITE-ProRule" id="PRU00146"/>
    </source>
</evidence>
<accession>A0AAD9QN93</accession>
<gene>
    <name evidence="7" type="ORF">P5673_011881</name>
</gene>
<dbReference type="SUPFAM" id="SSF56219">
    <property type="entry name" value="DNase I-like"/>
    <property type="match status" value="1"/>
</dbReference>
<feature type="chain" id="PRO_5041949016" description="PHD-type domain-containing protein" evidence="5">
    <location>
        <begin position="23"/>
        <end position="447"/>
    </location>
</feature>
<dbReference type="Gene3D" id="3.30.40.10">
    <property type="entry name" value="Zinc/RING finger domain, C3HC4 (zinc finger)"/>
    <property type="match status" value="1"/>
</dbReference>
<proteinExistence type="predicted"/>
<dbReference type="Pfam" id="PF14529">
    <property type="entry name" value="Exo_endo_phos_2"/>
    <property type="match status" value="1"/>
</dbReference>
<keyword evidence="1" id="KW-0479">Metal-binding</keyword>
<evidence type="ECO:0000256" key="1">
    <source>
        <dbReference type="ARBA" id="ARBA00022723"/>
    </source>
</evidence>
<dbReference type="AlphaFoldDB" id="A0AAD9QN93"/>
<keyword evidence="3" id="KW-0862">Zinc</keyword>
<dbReference type="GO" id="GO:0008270">
    <property type="term" value="F:zinc ion binding"/>
    <property type="evidence" value="ECO:0007669"/>
    <property type="project" value="UniProtKB-KW"/>
</dbReference>
<keyword evidence="2 4" id="KW-0863">Zinc-finger</keyword>
<reference evidence="7" key="2">
    <citation type="journal article" date="2023" name="Science">
        <title>Genomic signatures of disease resistance in endangered staghorn corals.</title>
        <authorList>
            <person name="Vollmer S.V."/>
            <person name="Selwyn J.D."/>
            <person name="Despard B.A."/>
            <person name="Roesel C.L."/>
        </authorList>
    </citation>
    <scope>NUCLEOTIDE SEQUENCE</scope>
    <source>
        <strain evidence="7">K2</strain>
    </source>
</reference>
<organism evidence="7 8">
    <name type="scientific">Acropora cervicornis</name>
    <name type="common">Staghorn coral</name>
    <dbReference type="NCBI Taxonomy" id="6130"/>
    <lineage>
        <taxon>Eukaryota</taxon>
        <taxon>Metazoa</taxon>
        <taxon>Cnidaria</taxon>
        <taxon>Anthozoa</taxon>
        <taxon>Hexacorallia</taxon>
        <taxon>Scleractinia</taxon>
        <taxon>Astrocoeniina</taxon>
        <taxon>Acroporidae</taxon>
        <taxon>Acropora</taxon>
    </lineage>
</organism>
<dbReference type="InterPro" id="IPR019787">
    <property type="entry name" value="Znf_PHD-finger"/>
</dbReference>
<dbReference type="InterPro" id="IPR011011">
    <property type="entry name" value="Znf_FYVE_PHD"/>
</dbReference>
<dbReference type="SUPFAM" id="SSF57903">
    <property type="entry name" value="FYVE/PHD zinc finger"/>
    <property type="match status" value="1"/>
</dbReference>
<evidence type="ECO:0000313" key="8">
    <source>
        <dbReference type="Proteomes" id="UP001249851"/>
    </source>
</evidence>
<dbReference type="PANTHER" id="PTHR33776:SF3">
    <property type="entry name" value="PHD-TYPE DOMAIN-CONTAINING PROTEIN"/>
    <property type="match status" value="1"/>
</dbReference>
<evidence type="ECO:0000256" key="5">
    <source>
        <dbReference type="SAM" id="SignalP"/>
    </source>
</evidence>
<dbReference type="InterPro" id="IPR036691">
    <property type="entry name" value="Endo/exonu/phosph_ase_sf"/>
</dbReference>
<keyword evidence="5" id="KW-0732">Signal</keyword>
<reference evidence="7" key="1">
    <citation type="journal article" date="2023" name="G3 (Bethesda)">
        <title>Whole genome assembly and annotation of the endangered Caribbean coral Acropora cervicornis.</title>
        <authorList>
            <person name="Selwyn J.D."/>
            <person name="Vollmer S.V."/>
        </authorList>
    </citation>
    <scope>NUCLEOTIDE SEQUENCE</scope>
    <source>
        <strain evidence="7">K2</strain>
    </source>
</reference>
<dbReference type="Gene3D" id="3.60.10.10">
    <property type="entry name" value="Endonuclease/exonuclease/phosphatase"/>
    <property type="match status" value="1"/>
</dbReference>
<name>A0AAD9QN93_ACRCE</name>
<evidence type="ECO:0000256" key="3">
    <source>
        <dbReference type="ARBA" id="ARBA00022833"/>
    </source>
</evidence>
<protein>
    <recommendedName>
        <fullName evidence="6">PHD-type domain-containing protein</fullName>
    </recommendedName>
</protein>
<dbReference type="PANTHER" id="PTHR33776">
    <property type="entry name" value="ENDO/EXONUCLEASE/PHOSPHATASE DOMAIN-CONTAINING PROTEIN"/>
    <property type="match status" value="1"/>
</dbReference>
<dbReference type="GO" id="GO:0003824">
    <property type="term" value="F:catalytic activity"/>
    <property type="evidence" value="ECO:0007669"/>
    <property type="project" value="InterPro"/>
</dbReference>
<sequence>MAVGGHVFRSWSVLILWWGCLAILFSNISEGNSWDARVAVVKDNYRLSVVGPGVVPSIIKVRHHRREQRGSFYRYTRVSYDVKETRTFHVSRLPLCGDVAINPGPPKPKAPQFCCQECSKTIRRNQDAISCAECSGWSHAKCLHLSEAIFQHYNQASNWTCGLCSLPKLTAECYQQSFYADSDSSDSDNQHRSNIKIGHDNVNSMAAFKFYEIKTWLLDVINDLPNLALSERAGYRTESIVFKVKIGKTWETFVGIYRPPTSIKVPKTVWTYELGSLLEAITSLPGNYFLLGDYNADLIAPDKPPKDGRSLLDLLDIYNLHNLISSPTRITKTSITLLDLVITNNKIKVLTSGVVHVQLSDHSLVYEFVRKTAPKKRSRKLCFRRLKHFDRDLFLADLHTVPFNVMDAFEDVDDKLFVFETVFTEVLRDHAPLKQFHVRGNQEAIQI</sequence>
<dbReference type="PROSITE" id="PS50016">
    <property type="entry name" value="ZF_PHD_2"/>
    <property type="match status" value="1"/>
</dbReference>
<dbReference type="InterPro" id="IPR013083">
    <property type="entry name" value="Znf_RING/FYVE/PHD"/>
</dbReference>
<feature type="signal peptide" evidence="5">
    <location>
        <begin position="1"/>
        <end position="22"/>
    </location>
</feature>
<keyword evidence="8" id="KW-1185">Reference proteome</keyword>
<dbReference type="EMBL" id="JARQWQ010000022">
    <property type="protein sequence ID" value="KAK2564449.1"/>
    <property type="molecule type" value="Genomic_DNA"/>
</dbReference>
<dbReference type="InterPro" id="IPR005135">
    <property type="entry name" value="Endo/exonuclease/phosphatase"/>
</dbReference>
<dbReference type="Proteomes" id="UP001249851">
    <property type="component" value="Unassembled WGS sequence"/>
</dbReference>
<feature type="domain" description="PHD-type" evidence="6">
    <location>
        <begin position="112"/>
        <end position="167"/>
    </location>
</feature>
<evidence type="ECO:0000313" key="7">
    <source>
        <dbReference type="EMBL" id="KAK2564449.1"/>
    </source>
</evidence>